<name>C7LZT3_ACIFD</name>
<dbReference type="EMBL" id="CP001631">
    <property type="protein sequence ID" value="ACU54241.1"/>
    <property type="molecule type" value="Genomic_DNA"/>
</dbReference>
<evidence type="ECO:0000256" key="6">
    <source>
        <dbReference type="ARBA" id="ARBA00038076"/>
    </source>
</evidence>
<dbReference type="InterPro" id="IPR003838">
    <property type="entry name" value="ABC3_permease_C"/>
</dbReference>
<organism evidence="10 11">
    <name type="scientific">Acidimicrobium ferrooxidans (strain DSM 10331 / JCM 15462 / NBRC 103882 / ICP)</name>
    <dbReference type="NCBI Taxonomy" id="525909"/>
    <lineage>
        <taxon>Bacteria</taxon>
        <taxon>Bacillati</taxon>
        <taxon>Actinomycetota</taxon>
        <taxon>Acidimicrobiia</taxon>
        <taxon>Acidimicrobiales</taxon>
        <taxon>Acidimicrobiaceae</taxon>
        <taxon>Acidimicrobium</taxon>
    </lineage>
</organism>
<feature type="transmembrane region" description="Helical" evidence="7">
    <location>
        <begin position="344"/>
        <end position="369"/>
    </location>
</feature>
<dbReference type="PANTHER" id="PTHR30572:SF4">
    <property type="entry name" value="ABC TRANSPORTER PERMEASE YTRF"/>
    <property type="match status" value="1"/>
</dbReference>
<dbReference type="Pfam" id="PF12704">
    <property type="entry name" value="MacB_PCD"/>
    <property type="match status" value="1"/>
</dbReference>
<evidence type="ECO:0000256" key="1">
    <source>
        <dbReference type="ARBA" id="ARBA00004651"/>
    </source>
</evidence>
<comment type="subcellular location">
    <subcellularLocation>
        <location evidence="1">Cell membrane</location>
        <topology evidence="1">Multi-pass membrane protein</topology>
    </subcellularLocation>
</comment>
<dbReference type="STRING" id="525909.Afer_1311"/>
<dbReference type="Proteomes" id="UP000000771">
    <property type="component" value="Chromosome"/>
</dbReference>
<dbReference type="InterPro" id="IPR050250">
    <property type="entry name" value="Macrolide_Exporter_MacB"/>
</dbReference>
<dbReference type="RefSeq" id="WP_015798727.1">
    <property type="nucleotide sequence ID" value="NC_013124.1"/>
</dbReference>
<dbReference type="eggNOG" id="COG0577">
    <property type="taxonomic scope" value="Bacteria"/>
</dbReference>
<dbReference type="Pfam" id="PF02687">
    <property type="entry name" value="FtsX"/>
    <property type="match status" value="1"/>
</dbReference>
<dbReference type="HOGENOM" id="CLU_625225_0_0_11"/>
<feature type="domain" description="MacB-like periplasmic core" evidence="9">
    <location>
        <begin position="18"/>
        <end position="269"/>
    </location>
</feature>
<accession>C7LZT3</accession>
<evidence type="ECO:0000259" key="8">
    <source>
        <dbReference type="Pfam" id="PF02687"/>
    </source>
</evidence>
<dbReference type="GO" id="GO:0022857">
    <property type="term" value="F:transmembrane transporter activity"/>
    <property type="evidence" value="ECO:0007669"/>
    <property type="project" value="TreeGrafter"/>
</dbReference>
<dbReference type="GO" id="GO:0005886">
    <property type="term" value="C:plasma membrane"/>
    <property type="evidence" value="ECO:0007669"/>
    <property type="project" value="UniProtKB-SubCell"/>
</dbReference>
<dbReference type="AlphaFoldDB" id="C7LZT3"/>
<evidence type="ECO:0000313" key="10">
    <source>
        <dbReference type="EMBL" id="ACU54241.1"/>
    </source>
</evidence>
<evidence type="ECO:0000256" key="4">
    <source>
        <dbReference type="ARBA" id="ARBA00022989"/>
    </source>
</evidence>
<evidence type="ECO:0000256" key="2">
    <source>
        <dbReference type="ARBA" id="ARBA00022475"/>
    </source>
</evidence>
<feature type="transmembrane region" description="Helical" evidence="7">
    <location>
        <begin position="432"/>
        <end position="453"/>
    </location>
</feature>
<keyword evidence="11" id="KW-1185">Reference proteome</keyword>
<dbReference type="KEGG" id="afo:Afer_1311"/>
<feature type="domain" description="ABC3 transporter permease C-terminal" evidence="8">
    <location>
        <begin position="304"/>
        <end position="374"/>
    </location>
</feature>
<keyword evidence="3 7" id="KW-0812">Transmembrane</keyword>
<keyword evidence="5 7" id="KW-0472">Membrane</keyword>
<evidence type="ECO:0000313" key="11">
    <source>
        <dbReference type="Proteomes" id="UP000000771"/>
    </source>
</evidence>
<proteinExistence type="inferred from homology"/>
<dbReference type="InterPro" id="IPR025857">
    <property type="entry name" value="MacB_PCD"/>
</dbReference>
<protein>
    <submittedName>
        <fullName evidence="10">Uncharacterized protein</fullName>
    </submittedName>
</protein>
<sequence length="468" mass="46237">MITTYVRRELRRRSRQAVLVSAGLAVGIGLVVTVSAATAGVRSADGEVLHSLYGVGTDMIVSKTATPGSFGGERFGFGSGAFNPRAARSARLAGNRLHLTRGQAALPAADVSKVARLRGVAGATGGLQLTDTSFSGTVPTFGSGGGGSFSINSFSVDGVQISSSGVGPLTPSEVTKGAYFTAADATKDVAIVSSGYATSQQLSVGSTLDVGGASVKVIGIATTPTSTADVFLPLATAQQLSGEAGNISTIYVSAQSASNVSTLASEVAKILPGVTVSTSASLASDVSGSLASTSSLLSSLGKWISVAALVMAVLVAGLLMMAAVSRRTREFGTLKAIGWRTRRIVAQVMSEGLVLGVGGGIAGLVLGIAGAEALSAASPTLRATVGRSVAFGGGFGGGGFGGGFAGVRAGLRQAAGVRTVLVHLSAPLQADTIALAVGLAIIGGLVAGGLGAWRASSLRPADALRSVQ</sequence>
<evidence type="ECO:0000256" key="3">
    <source>
        <dbReference type="ARBA" id="ARBA00022692"/>
    </source>
</evidence>
<feature type="transmembrane region" description="Helical" evidence="7">
    <location>
        <begin position="303"/>
        <end position="324"/>
    </location>
</feature>
<keyword evidence="4 7" id="KW-1133">Transmembrane helix</keyword>
<evidence type="ECO:0000259" key="9">
    <source>
        <dbReference type="Pfam" id="PF12704"/>
    </source>
</evidence>
<feature type="transmembrane region" description="Helical" evidence="7">
    <location>
        <begin position="389"/>
        <end position="411"/>
    </location>
</feature>
<comment type="similarity">
    <text evidence="6">Belongs to the ABC-4 integral membrane protein family.</text>
</comment>
<dbReference type="OrthoDB" id="4832961at2"/>
<evidence type="ECO:0000256" key="7">
    <source>
        <dbReference type="SAM" id="Phobius"/>
    </source>
</evidence>
<keyword evidence="2" id="KW-1003">Cell membrane</keyword>
<gene>
    <name evidence="10" type="ordered locus">Afer_1311</name>
</gene>
<reference evidence="10 11" key="1">
    <citation type="journal article" date="2009" name="Stand. Genomic Sci.">
        <title>Complete genome sequence of Acidimicrobium ferrooxidans type strain (ICP).</title>
        <authorList>
            <person name="Clum A."/>
            <person name="Nolan M."/>
            <person name="Lang E."/>
            <person name="Glavina Del Rio T."/>
            <person name="Tice H."/>
            <person name="Copeland A."/>
            <person name="Cheng J.F."/>
            <person name="Lucas S."/>
            <person name="Chen F."/>
            <person name="Bruce D."/>
            <person name="Goodwin L."/>
            <person name="Pitluck S."/>
            <person name="Ivanova N."/>
            <person name="Mavrommatis K."/>
            <person name="Mikhailova N."/>
            <person name="Pati A."/>
            <person name="Chen A."/>
            <person name="Palaniappan K."/>
            <person name="Goker M."/>
            <person name="Spring S."/>
            <person name="Land M."/>
            <person name="Hauser L."/>
            <person name="Chang Y.J."/>
            <person name="Jeffries C.C."/>
            <person name="Chain P."/>
            <person name="Bristow J."/>
            <person name="Eisen J.A."/>
            <person name="Markowitz V."/>
            <person name="Hugenholtz P."/>
            <person name="Kyrpides N.C."/>
            <person name="Klenk H.P."/>
            <person name="Lapidus A."/>
        </authorList>
    </citation>
    <scope>NUCLEOTIDE SEQUENCE [LARGE SCALE GENOMIC DNA]</scope>
    <source>
        <strain evidence="11">DSM 10331 / JCM 15462 / NBRC 103882 / ICP</strain>
    </source>
</reference>
<evidence type="ECO:0000256" key="5">
    <source>
        <dbReference type="ARBA" id="ARBA00023136"/>
    </source>
</evidence>
<dbReference type="PANTHER" id="PTHR30572">
    <property type="entry name" value="MEMBRANE COMPONENT OF TRANSPORTER-RELATED"/>
    <property type="match status" value="1"/>
</dbReference>